<keyword evidence="3 7" id="KW-0238">DNA-binding</keyword>
<evidence type="ECO:0000259" key="6">
    <source>
        <dbReference type="SMART" id="SM01043"/>
    </source>
</evidence>
<evidence type="ECO:0000256" key="2">
    <source>
        <dbReference type="ARBA" id="ARBA00023015"/>
    </source>
</evidence>
<organism evidence="7 8">
    <name type="scientific">Labedaea rhizosphaerae</name>
    <dbReference type="NCBI Taxonomy" id="598644"/>
    <lineage>
        <taxon>Bacteria</taxon>
        <taxon>Bacillati</taxon>
        <taxon>Actinomycetota</taxon>
        <taxon>Actinomycetes</taxon>
        <taxon>Pseudonocardiales</taxon>
        <taxon>Pseudonocardiaceae</taxon>
        <taxon>Labedaea</taxon>
    </lineage>
</organism>
<dbReference type="Pfam" id="PF03704">
    <property type="entry name" value="BTAD"/>
    <property type="match status" value="1"/>
</dbReference>
<protein>
    <submittedName>
        <fullName evidence="7">DNA-binding SARP family transcriptional activator</fullName>
    </submittedName>
</protein>
<dbReference type="Pfam" id="PF13401">
    <property type="entry name" value="AAA_22"/>
    <property type="match status" value="1"/>
</dbReference>
<dbReference type="InterPro" id="IPR051677">
    <property type="entry name" value="AfsR-DnrI-RedD_regulator"/>
</dbReference>
<gene>
    <name evidence="7" type="ORF">EV186_101865</name>
</gene>
<dbReference type="InterPro" id="IPR011990">
    <property type="entry name" value="TPR-like_helical_dom_sf"/>
</dbReference>
<dbReference type="InterPro" id="IPR005158">
    <property type="entry name" value="BTAD"/>
</dbReference>
<dbReference type="PRINTS" id="PR00364">
    <property type="entry name" value="DISEASERSIST"/>
</dbReference>
<dbReference type="CDD" id="cd15831">
    <property type="entry name" value="BTAD"/>
    <property type="match status" value="1"/>
</dbReference>
<dbReference type="GO" id="GO:0003677">
    <property type="term" value="F:DNA binding"/>
    <property type="evidence" value="ECO:0007669"/>
    <property type="project" value="UniProtKB-KW"/>
</dbReference>
<sequence length="563" mass="61096">MFRVLGPLEVHSPGGDRVELGARKPTALLTTLLLQANAWVSAERLIAAIWPERDAPQSADRNLKTYVWRIRKVLPGRVESRHGAYRIVVAKGELDTDVFRDLVAQADREHGQSAVDIYTRALVLWRGTPFEEVTTDEAFAAASRLGELRRHAQESLARSLIASGRRAEAITLLRGLTADEPLRESTWASLVLALHADGRRAEALACYQQARTVLVDELGVEPGAELAAAQQQVLTGAPVLTAVNTLPRDLPDFVGRDRELPALLAACTDRRLVLVTGMAGVGKTALAVHVAHRLAESYPDGRLFVSLRDNGVPVGAAEALRRLLVSLGVAPRDVPDALADRVARWRAALSGRRVLVVLDDAEDESEVLPLLPGGEGCGVVVTGNVAIDGAAIVPLKLMPDRDATDLFTAIAGPRDPSAVLDVVHSCGNLPLAIRVAAARLIQRPLWTVSDLADRLRDPHGRDEELHRNGRSVRARFEPAYHRLPPAHRRLFDLLASAPERIDAPTAAALAHVRRPEAARMLDRLADEHLLTESAPGRFTMHPLVRDLARVTVSPEVVPLRGAS</sequence>
<evidence type="ECO:0000256" key="3">
    <source>
        <dbReference type="ARBA" id="ARBA00023125"/>
    </source>
</evidence>
<dbReference type="Proteomes" id="UP000295444">
    <property type="component" value="Unassembled WGS sequence"/>
</dbReference>
<dbReference type="PANTHER" id="PTHR35807:SF1">
    <property type="entry name" value="TRANSCRIPTIONAL REGULATOR REDD"/>
    <property type="match status" value="1"/>
</dbReference>
<dbReference type="GO" id="GO:0000160">
    <property type="term" value="P:phosphorelay signal transduction system"/>
    <property type="evidence" value="ECO:0007669"/>
    <property type="project" value="InterPro"/>
</dbReference>
<keyword evidence="2" id="KW-0805">Transcription regulation</keyword>
<name>A0A4R6SLY6_LABRH</name>
<dbReference type="InterPro" id="IPR027417">
    <property type="entry name" value="P-loop_NTPase"/>
</dbReference>
<dbReference type="Gene3D" id="3.40.50.300">
    <property type="entry name" value="P-loop containing nucleotide triphosphate hydrolases"/>
    <property type="match status" value="1"/>
</dbReference>
<evidence type="ECO:0000256" key="1">
    <source>
        <dbReference type="ARBA" id="ARBA00005820"/>
    </source>
</evidence>
<dbReference type="SUPFAM" id="SSF48452">
    <property type="entry name" value="TPR-like"/>
    <property type="match status" value="1"/>
</dbReference>
<accession>A0A4R6SLY6</accession>
<dbReference type="InterPro" id="IPR016032">
    <property type="entry name" value="Sig_transdc_resp-reg_C-effctor"/>
</dbReference>
<evidence type="ECO:0000313" key="7">
    <source>
        <dbReference type="EMBL" id="TDQ04904.1"/>
    </source>
</evidence>
<dbReference type="Pfam" id="PF00486">
    <property type="entry name" value="Trans_reg_C"/>
    <property type="match status" value="1"/>
</dbReference>
<reference evidence="7 8" key="1">
    <citation type="submission" date="2019-03" db="EMBL/GenBank/DDBJ databases">
        <title>Genomic Encyclopedia of Type Strains, Phase IV (KMG-IV): sequencing the most valuable type-strain genomes for metagenomic binning, comparative biology and taxonomic classification.</title>
        <authorList>
            <person name="Goeker M."/>
        </authorList>
    </citation>
    <scope>NUCLEOTIDE SEQUENCE [LARGE SCALE GENOMIC DNA]</scope>
    <source>
        <strain evidence="7 8">DSM 45361</strain>
    </source>
</reference>
<comment type="caution">
    <text evidence="7">The sequence shown here is derived from an EMBL/GenBank/DDBJ whole genome shotgun (WGS) entry which is preliminary data.</text>
</comment>
<dbReference type="Gene3D" id="1.10.10.10">
    <property type="entry name" value="Winged helix-like DNA-binding domain superfamily/Winged helix DNA-binding domain"/>
    <property type="match status" value="1"/>
</dbReference>
<dbReference type="Gene3D" id="1.25.40.10">
    <property type="entry name" value="Tetratricopeptide repeat domain"/>
    <property type="match status" value="1"/>
</dbReference>
<dbReference type="SMART" id="SM00862">
    <property type="entry name" value="Trans_reg_C"/>
    <property type="match status" value="1"/>
</dbReference>
<evidence type="ECO:0000259" key="5">
    <source>
        <dbReference type="SMART" id="SM00862"/>
    </source>
</evidence>
<dbReference type="PANTHER" id="PTHR35807">
    <property type="entry name" value="TRANSCRIPTIONAL REGULATOR REDD-RELATED"/>
    <property type="match status" value="1"/>
</dbReference>
<dbReference type="GO" id="GO:0006355">
    <property type="term" value="P:regulation of DNA-templated transcription"/>
    <property type="evidence" value="ECO:0007669"/>
    <property type="project" value="InterPro"/>
</dbReference>
<dbReference type="SMART" id="SM01043">
    <property type="entry name" value="BTAD"/>
    <property type="match status" value="1"/>
</dbReference>
<feature type="domain" description="Bacterial transcriptional activator" evidence="6">
    <location>
        <begin position="94"/>
        <end position="234"/>
    </location>
</feature>
<proteinExistence type="inferred from homology"/>
<dbReference type="SUPFAM" id="SSF46894">
    <property type="entry name" value="C-terminal effector domain of the bipartite response regulators"/>
    <property type="match status" value="1"/>
</dbReference>
<dbReference type="EMBL" id="SNXZ01000001">
    <property type="protein sequence ID" value="TDQ04904.1"/>
    <property type="molecule type" value="Genomic_DNA"/>
</dbReference>
<dbReference type="InterPro" id="IPR001867">
    <property type="entry name" value="OmpR/PhoB-type_DNA-bd"/>
</dbReference>
<dbReference type="AlphaFoldDB" id="A0A4R6SLY6"/>
<comment type="similarity">
    <text evidence="1">Belongs to the AfsR/DnrI/RedD regulatory family.</text>
</comment>
<feature type="domain" description="OmpR/PhoB-type" evidence="5">
    <location>
        <begin position="15"/>
        <end position="87"/>
    </location>
</feature>
<dbReference type="InterPro" id="IPR049945">
    <property type="entry name" value="AAA_22"/>
</dbReference>
<keyword evidence="4" id="KW-0804">Transcription</keyword>
<evidence type="ECO:0000256" key="4">
    <source>
        <dbReference type="ARBA" id="ARBA00023163"/>
    </source>
</evidence>
<dbReference type="InterPro" id="IPR036388">
    <property type="entry name" value="WH-like_DNA-bd_sf"/>
</dbReference>
<keyword evidence="8" id="KW-1185">Reference proteome</keyword>
<evidence type="ECO:0000313" key="8">
    <source>
        <dbReference type="Proteomes" id="UP000295444"/>
    </source>
</evidence>
<dbReference type="SUPFAM" id="SSF52540">
    <property type="entry name" value="P-loop containing nucleoside triphosphate hydrolases"/>
    <property type="match status" value="1"/>
</dbReference>
<dbReference type="RefSeq" id="WP_243753920.1">
    <property type="nucleotide sequence ID" value="NZ_SNXZ01000001.1"/>
</dbReference>